<feature type="compositionally biased region" description="Low complexity" evidence="7">
    <location>
        <begin position="24"/>
        <end position="36"/>
    </location>
</feature>
<feature type="region of interest" description="Sigma-70 factor domain-2" evidence="6">
    <location>
        <begin position="503"/>
        <end position="573"/>
    </location>
</feature>
<dbReference type="InterPro" id="IPR042189">
    <property type="entry name" value="RNA_pol_sigma_70_r1_1_sf"/>
</dbReference>
<keyword evidence="3 6" id="KW-0731">Sigma factor</keyword>
<feature type="domain" description="RNA polymerase sigma-70" evidence="8">
    <location>
        <begin position="527"/>
        <end position="540"/>
    </location>
</feature>
<name>A0ABW7GLJ4_9BURK</name>
<proteinExistence type="inferred from homology"/>
<comment type="function">
    <text evidence="6">Sigma factors are initiation factors that promote the attachment of RNA polymerase to specific initiation sites and are then released. This sigma factor is the primary sigma factor during exponential growth.</text>
</comment>
<dbReference type="PROSITE" id="PS00716">
    <property type="entry name" value="SIGMA70_2"/>
    <property type="match status" value="1"/>
</dbReference>
<keyword evidence="2 6" id="KW-0805">Transcription regulation</keyword>
<evidence type="ECO:0000259" key="8">
    <source>
        <dbReference type="PROSITE" id="PS00715"/>
    </source>
</evidence>
<protein>
    <recommendedName>
        <fullName evidence="6">RNA polymerase sigma factor RpoD</fullName>
    </recommendedName>
    <alternativeName>
        <fullName evidence="6">Sigma-70</fullName>
    </alternativeName>
</protein>
<dbReference type="InterPro" id="IPR028630">
    <property type="entry name" value="Sigma70_RpoD"/>
</dbReference>
<feature type="domain" description="RNA polymerase sigma-70" evidence="9">
    <location>
        <begin position="696"/>
        <end position="722"/>
    </location>
</feature>
<dbReference type="Gene3D" id="1.10.220.120">
    <property type="entry name" value="Sigma-70 factor, region 1.1"/>
    <property type="match status" value="1"/>
</dbReference>
<sequence length="738" mass="82981">MTAKKTAPKASPAPAEDPKKKPAAKAAAAKPAAKAAKATDEDKPKRGRKPKAETTSKKAGKKDADEDEDFSDIDAEVEGEGEEAEVEETTAVAEETVKAKPLRMKVSRAKERALMREFGLEETALTEEEALKRRSELKTLIKMGKTRGFLTHQEINDHLPEKLVSEEILEAIVSMLNDMGIAVYEQAPDAATLLIQGNTTATSTEEEAEEAAEAALSTVDSEFGRTTDPVRMYMREMGTVELLTREGEIEIAKRIEGGLQAMMLAISASPTTIAHILEYATKIRAGEMQISDVVDGFVAEDEADDYVAEEDFDEFDEEDDDDGNGGSKALTKKLEELKNAALIKLDSMSTSFDKMRKAFEKEGYKSASYNKAQQAISAELMTIRFTVKTIEKLCDILRSQVDDVRRYERELRKIVVDKCGMPQEHFIKTFPPNALNLKWAEKEVAAGKNYSVILSRNLPPVQELQQKLIDIQAKAVVPLDDLKDINKKMNEGEKASRDAKKEMIEANLRLVISIAKKYTNRGLQFLDLIQEGNIGLMKAVDKFEYRRGYKFSTYATWWIRQAITRSIADQARTIRIPVHMIETINKMNRISRQHLQEFGYEPDAPTLAEKMEIPEDKIRKIMKIAKEPISMETPIGDDDDSHLGDFIEDTNNTAPIEAAMQAGLRDVVKDILDSLTPREAKVLRMRFGIEMQSDHTLEEVGKQFDVTRERIRQIEAKAIRKLKHPSRSDKLRTYLDNL</sequence>
<dbReference type="Pfam" id="PF03979">
    <property type="entry name" value="Sigma70_r1_1"/>
    <property type="match status" value="1"/>
</dbReference>
<feature type="short sequence motif" description="Interaction with polymerase core subunit RpoC" evidence="6">
    <location>
        <begin position="527"/>
        <end position="530"/>
    </location>
</feature>
<dbReference type="InterPro" id="IPR012760">
    <property type="entry name" value="RNA_pol_sigma_RpoD_C"/>
</dbReference>
<dbReference type="Gene3D" id="1.10.601.10">
    <property type="entry name" value="RNA Polymerase Primary Sigma Factor"/>
    <property type="match status" value="1"/>
</dbReference>
<evidence type="ECO:0000256" key="1">
    <source>
        <dbReference type="ARBA" id="ARBA00022490"/>
    </source>
</evidence>
<dbReference type="CDD" id="cd06171">
    <property type="entry name" value="Sigma70_r4"/>
    <property type="match status" value="1"/>
</dbReference>
<dbReference type="NCBIfam" id="NF004208">
    <property type="entry name" value="PRK05658.1"/>
    <property type="match status" value="1"/>
</dbReference>
<dbReference type="PANTHER" id="PTHR30603:SF60">
    <property type="entry name" value="RNA POLYMERASE SIGMA FACTOR RPOD"/>
    <property type="match status" value="1"/>
</dbReference>
<feature type="region of interest" description="Disordered" evidence="7">
    <location>
        <begin position="1"/>
        <end position="86"/>
    </location>
</feature>
<feature type="compositionally biased region" description="Low complexity" evidence="7">
    <location>
        <begin position="1"/>
        <end position="14"/>
    </location>
</feature>
<evidence type="ECO:0000256" key="5">
    <source>
        <dbReference type="ARBA" id="ARBA00023163"/>
    </source>
</evidence>
<dbReference type="Pfam" id="PF04545">
    <property type="entry name" value="Sigma70_r4"/>
    <property type="match status" value="1"/>
</dbReference>
<keyword evidence="1 6" id="KW-0963">Cytoplasm</keyword>
<dbReference type="InterPro" id="IPR007127">
    <property type="entry name" value="RNA_pol_sigma_70_r1_1"/>
</dbReference>
<keyword evidence="5 6" id="KW-0804">Transcription</keyword>
<dbReference type="InterPro" id="IPR007624">
    <property type="entry name" value="RNA_pol_sigma70_r3"/>
</dbReference>
<evidence type="ECO:0000256" key="6">
    <source>
        <dbReference type="HAMAP-Rule" id="MF_00963"/>
    </source>
</evidence>
<feature type="region of interest" description="Sigma-70 factor domain-4" evidence="6">
    <location>
        <begin position="671"/>
        <end position="724"/>
    </location>
</feature>
<dbReference type="RefSeq" id="WP_394511692.1">
    <property type="nucleotide sequence ID" value="NZ_JBIGHX010000004.1"/>
</dbReference>
<dbReference type="NCBIfam" id="TIGR02937">
    <property type="entry name" value="sigma70-ECF"/>
    <property type="match status" value="1"/>
</dbReference>
<dbReference type="Gene3D" id="1.10.10.10">
    <property type="entry name" value="Winged helix-like DNA-binding domain superfamily/Winged helix DNA-binding domain"/>
    <property type="match status" value="2"/>
</dbReference>
<evidence type="ECO:0000256" key="4">
    <source>
        <dbReference type="ARBA" id="ARBA00023125"/>
    </source>
</evidence>
<dbReference type="InterPro" id="IPR013325">
    <property type="entry name" value="RNA_pol_sigma_r2"/>
</dbReference>
<accession>A0ABW7GLJ4</accession>
<dbReference type="InterPro" id="IPR009042">
    <property type="entry name" value="RNA_pol_sigma70_r1_2"/>
</dbReference>
<dbReference type="Pfam" id="PF04539">
    <property type="entry name" value="Sigma70_r3"/>
    <property type="match status" value="1"/>
</dbReference>
<dbReference type="PROSITE" id="PS00715">
    <property type="entry name" value="SIGMA70_1"/>
    <property type="match status" value="1"/>
</dbReference>
<evidence type="ECO:0000256" key="2">
    <source>
        <dbReference type="ARBA" id="ARBA00023015"/>
    </source>
</evidence>
<dbReference type="SUPFAM" id="SSF88946">
    <property type="entry name" value="Sigma2 domain of RNA polymerase sigma factors"/>
    <property type="match status" value="1"/>
</dbReference>
<dbReference type="InterPro" id="IPR007631">
    <property type="entry name" value="RNA_pol_sigma_70_non-ess"/>
</dbReference>
<keyword evidence="4 6" id="KW-0238">DNA-binding</keyword>
<dbReference type="PANTHER" id="PTHR30603">
    <property type="entry name" value="RNA POLYMERASE SIGMA FACTOR RPO"/>
    <property type="match status" value="1"/>
</dbReference>
<reference evidence="10 11" key="1">
    <citation type="submission" date="2024-08" db="EMBL/GenBank/DDBJ databases">
        <authorList>
            <person name="Lu H."/>
        </authorList>
    </citation>
    <scope>NUCLEOTIDE SEQUENCE [LARGE SCALE GENOMIC DNA]</scope>
    <source>
        <strain evidence="10 11">DXS20W</strain>
    </source>
</reference>
<dbReference type="EMBL" id="JBIGHX010000004">
    <property type="protein sequence ID" value="MFG6462837.1"/>
    <property type="molecule type" value="Genomic_DNA"/>
</dbReference>
<organism evidence="10 11">
    <name type="scientific">Pelomonas lactea</name>
    <dbReference type="NCBI Taxonomy" id="3299030"/>
    <lineage>
        <taxon>Bacteria</taxon>
        <taxon>Pseudomonadati</taxon>
        <taxon>Pseudomonadota</taxon>
        <taxon>Betaproteobacteria</taxon>
        <taxon>Burkholderiales</taxon>
        <taxon>Sphaerotilaceae</taxon>
        <taxon>Roseateles</taxon>
    </lineage>
</organism>
<dbReference type="PRINTS" id="PR00046">
    <property type="entry name" value="SIGMA70FCT"/>
</dbReference>
<dbReference type="InterPro" id="IPR007630">
    <property type="entry name" value="RNA_pol_sigma70_r4"/>
</dbReference>
<evidence type="ECO:0000313" key="10">
    <source>
        <dbReference type="EMBL" id="MFG6462837.1"/>
    </source>
</evidence>
<dbReference type="NCBIfam" id="TIGR02393">
    <property type="entry name" value="RpoD_Cterm"/>
    <property type="match status" value="1"/>
</dbReference>
<feature type="region of interest" description="Sigma-70 factor domain-3" evidence="6">
    <location>
        <begin position="582"/>
        <end position="658"/>
    </location>
</feature>
<dbReference type="InterPro" id="IPR050239">
    <property type="entry name" value="Sigma-70_RNA_pol_init_factors"/>
</dbReference>
<evidence type="ECO:0000259" key="9">
    <source>
        <dbReference type="PROSITE" id="PS00716"/>
    </source>
</evidence>
<dbReference type="HAMAP" id="MF_00963">
    <property type="entry name" value="Sigma70_RpoD_SigA"/>
    <property type="match status" value="1"/>
</dbReference>
<dbReference type="InterPro" id="IPR013324">
    <property type="entry name" value="RNA_pol_sigma_r3/r4-like"/>
</dbReference>
<dbReference type="Proteomes" id="UP001606302">
    <property type="component" value="Unassembled WGS sequence"/>
</dbReference>
<feature type="compositionally biased region" description="Acidic residues" evidence="7">
    <location>
        <begin position="65"/>
        <end position="86"/>
    </location>
</feature>
<comment type="caution">
    <text evidence="10">The sequence shown here is derived from an EMBL/GenBank/DDBJ whole genome shotgun (WGS) entry which is preliminary data.</text>
</comment>
<evidence type="ECO:0000313" key="11">
    <source>
        <dbReference type="Proteomes" id="UP001606302"/>
    </source>
</evidence>
<comment type="subunit">
    <text evidence="6">Interacts transiently with the RNA polymerase catalytic core.</text>
</comment>
<dbReference type="InterPro" id="IPR014284">
    <property type="entry name" value="RNA_pol_sigma-70_dom"/>
</dbReference>
<dbReference type="InterPro" id="IPR036388">
    <property type="entry name" value="WH-like_DNA-bd_sf"/>
</dbReference>
<dbReference type="Pfam" id="PF04546">
    <property type="entry name" value="Sigma70_ner"/>
    <property type="match status" value="1"/>
</dbReference>
<comment type="similarity">
    <text evidence="6">Belongs to the sigma-70 factor family. RpoD/SigA subfamily.</text>
</comment>
<dbReference type="InterPro" id="IPR000943">
    <property type="entry name" value="RNA_pol_sigma70"/>
</dbReference>
<dbReference type="InterPro" id="IPR007627">
    <property type="entry name" value="RNA_pol_sigma70_r2"/>
</dbReference>
<comment type="subcellular location">
    <subcellularLocation>
        <location evidence="6">Cytoplasm</location>
    </subcellularLocation>
</comment>
<keyword evidence="11" id="KW-1185">Reference proteome</keyword>
<feature type="DNA-binding region" description="H-T-H motif" evidence="6">
    <location>
        <begin position="697"/>
        <end position="716"/>
    </location>
</feature>
<evidence type="ECO:0000256" key="3">
    <source>
        <dbReference type="ARBA" id="ARBA00023082"/>
    </source>
</evidence>
<feature type="compositionally biased region" description="Basic and acidic residues" evidence="7">
    <location>
        <begin position="37"/>
        <end position="64"/>
    </location>
</feature>
<gene>
    <name evidence="6 10" type="primary">rpoD</name>
    <name evidence="10" type="ORF">ACG04Q_14780</name>
</gene>
<evidence type="ECO:0000256" key="7">
    <source>
        <dbReference type="SAM" id="MobiDB-lite"/>
    </source>
</evidence>
<dbReference type="SUPFAM" id="SSF88659">
    <property type="entry name" value="Sigma3 and sigma4 domains of RNA polymerase sigma factors"/>
    <property type="match status" value="2"/>
</dbReference>
<dbReference type="Pfam" id="PF00140">
    <property type="entry name" value="Sigma70_r1_2"/>
    <property type="match status" value="1"/>
</dbReference>
<dbReference type="Pfam" id="PF04542">
    <property type="entry name" value="Sigma70_r2"/>
    <property type="match status" value="1"/>
</dbReference>